<accession>A0A380JFR6</accession>
<dbReference type="InterPro" id="IPR021359">
    <property type="entry name" value="DUF2812"/>
</dbReference>
<reference evidence="1 2" key="1">
    <citation type="submission" date="2018-06" db="EMBL/GenBank/DDBJ databases">
        <authorList>
            <consortium name="Pathogen Informatics"/>
            <person name="Doyle S."/>
        </authorList>
    </citation>
    <scope>NUCLEOTIDE SEQUENCE [LARGE SCALE GENOMIC DNA]</scope>
    <source>
        <strain evidence="2">NCTC 11391</strain>
    </source>
</reference>
<dbReference type="EMBL" id="UHFA01000002">
    <property type="protein sequence ID" value="SUN37093.1"/>
    <property type="molecule type" value="Genomic_DNA"/>
</dbReference>
<protein>
    <submittedName>
        <fullName evidence="1">Membrane protein</fullName>
    </submittedName>
</protein>
<dbReference type="Proteomes" id="UP000254082">
    <property type="component" value="Unassembled WGS sequence"/>
</dbReference>
<gene>
    <name evidence="1" type="ORF">NCTC11391_01913</name>
</gene>
<dbReference type="AlphaFoldDB" id="A0A380JFR6"/>
<evidence type="ECO:0000313" key="2">
    <source>
        <dbReference type="Proteomes" id="UP000254082"/>
    </source>
</evidence>
<organism evidence="1 2">
    <name type="scientific">Streptococcus downei MFe28</name>
    <dbReference type="NCBI Taxonomy" id="764290"/>
    <lineage>
        <taxon>Bacteria</taxon>
        <taxon>Bacillati</taxon>
        <taxon>Bacillota</taxon>
        <taxon>Bacilli</taxon>
        <taxon>Lactobacillales</taxon>
        <taxon>Streptococcaceae</taxon>
        <taxon>Streptococcus</taxon>
    </lineage>
</organism>
<keyword evidence="2" id="KW-1185">Reference proteome</keyword>
<proteinExistence type="predicted"/>
<sequence length="124" mass="14916">MKKWKLFFSDIEKLENWINGIQLEGYRLREAGKYFPVYYFVESLSEPAPMRIDFINYKSRGEFSNYLALFEDSGWEHLSGSRWSGFQYFQKLDSKGEDDIFSDQTSKKARKKRYFNYRAPLNTQ</sequence>
<dbReference type="Pfam" id="PF11193">
    <property type="entry name" value="DUF2812"/>
    <property type="match status" value="1"/>
</dbReference>
<name>A0A380JFR6_STRDO</name>
<evidence type="ECO:0000313" key="1">
    <source>
        <dbReference type="EMBL" id="SUN37093.1"/>
    </source>
</evidence>